<dbReference type="AlphaFoldDB" id="A0A7W6LYR4"/>
<accession>A0A7W6LYR4</accession>
<dbReference type="InterPro" id="IPR011989">
    <property type="entry name" value="ARM-like"/>
</dbReference>
<proteinExistence type="predicted"/>
<dbReference type="Pfam" id="PF13646">
    <property type="entry name" value="HEAT_2"/>
    <property type="match status" value="1"/>
</dbReference>
<dbReference type="SMART" id="SM00567">
    <property type="entry name" value="EZ_HEAT"/>
    <property type="match status" value="3"/>
</dbReference>
<dbReference type="PANTHER" id="PTHR12697">
    <property type="entry name" value="PBS LYASE HEAT-LIKE PROTEIN"/>
    <property type="match status" value="1"/>
</dbReference>
<dbReference type="RefSeq" id="WP_188084606.1">
    <property type="nucleotide sequence ID" value="NZ_JACIEU010000065.1"/>
</dbReference>
<dbReference type="InterPro" id="IPR004155">
    <property type="entry name" value="PBS_lyase_HEAT"/>
</dbReference>
<evidence type="ECO:0000313" key="1">
    <source>
        <dbReference type="EMBL" id="MBB4152017.1"/>
    </source>
</evidence>
<dbReference type="SUPFAM" id="SSF48371">
    <property type="entry name" value="ARM repeat"/>
    <property type="match status" value="1"/>
</dbReference>
<dbReference type="Proteomes" id="UP000590524">
    <property type="component" value="Unassembled WGS sequence"/>
</dbReference>
<organism evidence="1 2">
    <name type="scientific">Sphingobium scionense</name>
    <dbReference type="NCBI Taxonomy" id="1404341"/>
    <lineage>
        <taxon>Bacteria</taxon>
        <taxon>Pseudomonadati</taxon>
        <taxon>Pseudomonadota</taxon>
        <taxon>Alphaproteobacteria</taxon>
        <taxon>Sphingomonadales</taxon>
        <taxon>Sphingomonadaceae</taxon>
        <taxon>Sphingobium</taxon>
    </lineage>
</organism>
<reference evidence="1 2" key="1">
    <citation type="submission" date="2020-08" db="EMBL/GenBank/DDBJ databases">
        <title>Genomic Encyclopedia of Type Strains, Phase IV (KMG-IV): sequencing the most valuable type-strain genomes for metagenomic binning, comparative biology and taxonomic classification.</title>
        <authorList>
            <person name="Goeker M."/>
        </authorList>
    </citation>
    <scope>NUCLEOTIDE SEQUENCE [LARGE SCALE GENOMIC DNA]</scope>
    <source>
        <strain evidence="1 2">DSM 19371</strain>
    </source>
</reference>
<protein>
    <submittedName>
        <fullName evidence="1">HEAT repeat protein</fullName>
    </submittedName>
</protein>
<dbReference type="PANTHER" id="PTHR12697:SF5">
    <property type="entry name" value="DEOXYHYPUSINE HYDROXYLASE"/>
    <property type="match status" value="1"/>
</dbReference>
<comment type="caution">
    <text evidence="1">The sequence shown here is derived from an EMBL/GenBank/DDBJ whole genome shotgun (WGS) entry which is preliminary data.</text>
</comment>
<name>A0A7W6LYR4_9SPHN</name>
<dbReference type="InterPro" id="IPR016024">
    <property type="entry name" value="ARM-type_fold"/>
</dbReference>
<keyword evidence="2" id="KW-1185">Reference proteome</keyword>
<dbReference type="Gene3D" id="1.25.10.10">
    <property type="entry name" value="Leucine-rich Repeat Variant"/>
    <property type="match status" value="1"/>
</dbReference>
<gene>
    <name evidence="1" type="ORF">GGQ90_005832</name>
</gene>
<evidence type="ECO:0000313" key="2">
    <source>
        <dbReference type="Proteomes" id="UP000590524"/>
    </source>
</evidence>
<dbReference type="GO" id="GO:0016491">
    <property type="term" value="F:oxidoreductase activity"/>
    <property type="evidence" value="ECO:0007669"/>
    <property type="project" value="TreeGrafter"/>
</dbReference>
<dbReference type="EMBL" id="JACIEU010000065">
    <property type="protein sequence ID" value="MBB4152017.1"/>
    <property type="molecule type" value="Genomic_DNA"/>
</dbReference>
<sequence length="254" mass="27571">MANAEFDPRSVPALFAVALQCDDDHAWDAVAALHWRGSKEVLDKACVLAKSAEAATRARAADILGQIGVPVRSFPQGSFAAVLPLLDDTADEVVFSAIFALQHIDRHRAAAYVTRFATHSDDSIRYAAACALGAVDSIEANETLLFLMNDHDAEVRNWATFGLGQQSDADSGAIREALATRLSDADADVRYEAIIGLGRRRDRRALRFLKTMLHDDPDDVFARQSAAMLLGLELAGEKPTSALLGALQRLQRWG</sequence>